<keyword evidence="2" id="KW-1185">Reference proteome</keyword>
<dbReference type="Proteomes" id="UP000724874">
    <property type="component" value="Unassembled WGS sequence"/>
</dbReference>
<sequence length="193" mass="21451">MVALLLSCAPRPPQLRFLNETLDMYSTSAATCICHLLACKISIDTLELSKESKIYIFQLACLSNQRRTLSFQEKALGQREGSGLQLEHRGCDGLLFCAMGLLAANVNVVGPPVLVVRTVHPSIPPLLVLEGTEEILRIERFTNSRAGRYVLGSCFLTQHYRQAPGVAHHHSLLPLLRMSLHHRVHHRDRASGP</sequence>
<name>A0A9P5TKR6_GYMJU</name>
<protein>
    <submittedName>
        <fullName evidence="1">Uncharacterized protein</fullName>
    </submittedName>
</protein>
<evidence type="ECO:0000313" key="1">
    <source>
        <dbReference type="EMBL" id="KAF8888177.1"/>
    </source>
</evidence>
<organism evidence="1 2">
    <name type="scientific">Gymnopilus junonius</name>
    <name type="common">Spectacular rustgill mushroom</name>
    <name type="synonym">Gymnopilus spectabilis subsp. junonius</name>
    <dbReference type="NCBI Taxonomy" id="109634"/>
    <lineage>
        <taxon>Eukaryota</taxon>
        <taxon>Fungi</taxon>
        <taxon>Dikarya</taxon>
        <taxon>Basidiomycota</taxon>
        <taxon>Agaricomycotina</taxon>
        <taxon>Agaricomycetes</taxon>
        <taxon>Agaricomycetidae</taxon>
        <taxon>Agaricales</taxon>
        <taxon>Agaricineae</taxon>
        <taxon>Hymenogastraceae</taxon>
        <taxon>Gymnopilus</taxon>
    </lineage>
</organism>
<dbReference type="EMBL" id="JADNYJ010000086">
    <property type="protein sequence ID" value="KAF8888177.1"/>
    <property type="molecule type" value="Genomic_DNA"/>
</dbReference>
<accession>A0A9P5TKR6</accession>
<reference evidence="1" key="1">
    <citation type="submission" date="2020-11" db="EMBL/GenBank/DDBJ databases">
        <authorList>
            <consortium name="DOE Joint Genome Institute"/>
            <person name="Ahrendt S."/>
            <person name="Riley R."/>
            <person name="Andreopoulos W."/>
            <person name="LaButti K."/>
            <person name="Pangilinan J."/>
            <person name="Ruiz-duenas F.J."/>
            <person name="Barrasa J.M."/>
            <person name="Sanchez-Garcia M."/>
            <person name="Camarero S."/>
            <person name="Miyauchi S."/>
            <person name="Serrano A."/>
            <person name="Linde D."/>
            <person name="Babiker R."/>
            <person name="Drula E."/>
            <person name="Ayuso-Fernandez I."/>
            <person name="Pacheco R."/>
            <person name="Padilla G."/>
            <person name="Ferreira P."/>
            <person name="Barriuso J."/>
            <person name="Kellner H."/>
            <person name="Castanera R."/>
            <person name="Alfaro M."/>
            <person name="Ramirez L."/>
            <person name="Pisabarro A.G."/>
            <person name="Kuo A."/>
            <person name="Tritt A."/>
            <person name="Lipzen A."/>
            <person name="He G."/>
            <person name="Yan M."/>
            <person name="Ng V."/>
            <person name="Cullen D."/>
            <person name="Martin F."/>
            <person name="Rosso M.-N."/>
            <person name="Henrissat B."/>
            <person name="Hibbett D."/>
            <person name="Martinez A.T."/>
            <person name="Grigoriev I.V."/>
        </authorList>
    </citation>
    <scope>NUCLEOTIDE SEQUENCE</scope>
    <source>
        <strain evidence="1">AH 44721</strain>
    </source>
</reference>
<evidence type="ECO:0000313" key="2">
    <source>
        <dbReference type="Proteomes" id="UP000724874"/>
    </source>
</evidence>
<proteinExistence type="predicted"/>
<gene>
    <name evidence="1" type="ORF">CPB84DRAFT_1474760</name>
</gene>
<dbReference type="AlphaFoldDB" id="A0A9P5TKR6"/>
<comment type="caution">
    <text evidence="1">The sequence shown here is derived from an EMBL/GenBank/DDBJ whole genome shotgun (WGS) entry which is preliminary data.</text>
</comment>